<organism evidence="2 3">
    <name type="scientific">Pomacea canaliculata</name>
    <name type="common">Golden apple snail</name>
    <dbReference type="NCBI Taxonomy" id="400727"/>
    <lineage>
        <taxon>Eukaryota</taxon>
        <taxon>Metazoa</taxon>
        <taxon>Spiralia</taxon>
        <taxon>Lophotrochozoa</taxon>
        <taxon>Mollusca</taxon>
        <taxon>Gastropoda</taxon>
        <taxon>Caenogastropoda</taxon>
        <taxon>Architaenioglossa</taxon>
        <taxon>Ampullarioidea</taxon>
        <taxon>Ampullariidae</taxon>
        <taxon>Pomacea</taxon>
    </lineage>
</organism>
<dbReference type="OrthoDB" id="6099138at2759"/>
<dbReference type="Proteomes" id="UP000245119">
    <property type="component" value="Linkage Group LG1"/>
</dbReference>
<proteinExistence type="predicted"/>
<gene>
    <name evidence="2" type="ORF">C0Q70_01116</name>
</gene>
<dbReference type="SUPFAM" id="SSF49299">
    <property type="entry name" value="PKD domain"/>
    <property type="match status" value="1"/>
</dbReference>
<feature type="signal peptide" evidence="1">
    <location>
        <begin position="1"/>
        <end position="15"/>
    </location>
</feature>
<name>A0A2T7PYK5_POMCA</name>
<keyword evidence="3" id="KW-1185">Reference proteome</keyword>
<reference evidence="2 3" key="1">
    <citation type="submission" date="2018-04" db="EMBL/GenBank/DDBJ databases">
        <title>The genome of golden apple snail Pomacea canaliculata provides insight into stress tolerance and invasive adaptation.</title>
        <authorList>
            <person name="Liu C."/>
            <person name="Liu B."/>
            <person name="Ren Y."/>
            <person name="Zhang Y."/>
            <person name="Wang H."/>
            <person name="Li S."/>
            <person name="Jiang F."/>
            <person name="Yin L."/>
            <person name="Zhang G."/>
            <person name="Qian W."/>
            <person name="Fan W."/>
        </authorList>
    </citation>
    <scope>NUCLEOTIDE SEQUENCE [LARGE SCALE GENOMIC DNA]</scope>
    <source>
        <strain evidence="2">SZHN2017</strain>
        <tissue evidence="2">Muscle</tissue>
    </source>
</reference>
<keyword evidence="1" id="KW-0732">Signal</keyword>
<accession>A0A2T7PYK5</accession>
<dbReference type="EMBL" id="PZQS01000001">
    <property type="protein sequence ID" value="PVD38501.1"/>
    <property type="molecule type" value="Genomic_DNA"/>
</dbReference>
<dbReference type="InterPro" id="IPR035986">
    <property type="entry name" value="PKD_dom_sf"/>
</dbReference>
<comment type="caution">
    <text evidence="2">The sequence shown here is derived from an EMBL/GenBank/DDBJ whole genome shotgun (WGS) entry which is preliminary data.</text>
</comment>
<protein>
    <recommendedName>
        <fullName evidence="4">PKD domain-containing protein</fullName>
    </recommendedName>
</protein>
<evidence type="ECO:0000256" key="1">
    <source>
        <dbReference type="SAM" id="SignalP"/>
    </source>
</evidence>
<evidence type="ECO:0000313" key="3">
    <source>
        <dbReference type="Proteomes" id="UP000245119"/>
    </source>
</evidence>
<evidence type="ECO:0000313" key="2">
    <source>
        <dbReference type="EMBL" id="PVD38501.1"/>
    </source>
</evidence>
<evidence type="ECO:0008006" key="4">
    <source>
        <dbReference type="Google" id="ProtNLM"/>
    </source>
</evidence>
<feature type="chain" id="PRO_5015617975" description="PKD domain-containing protein" evidence="1">
    <location>
        <begin position="16"/>
        <end position="296"/>
    </location>
</feature>
<sequence>MWVGVCVIFCCNVLPQVNVSSTRFTSPFIWTDPGRYPVSITVSNIHGNVSAHTNVTVLYPINGLTFSTDQVIQGVNENVVLTLNVSSNISVPMGNVTYKLSWDTSVTEFGDLNVTAGQAILFSHVYTVQGDRNVTLQLTSPAQEKVLWVLVRIWDNLNVSLNLSATVGLPRDSFTLTFVNPPTAGFCYNISCGMASCTFKNNPSALYANFSPPKPPFSVTFSAAGVYVFTLSLQQSVLAQHHAHHHRGKPHHHGEPCSVPSPRPNPYPGWHLYDHRVSRENNERYYYLLHLGLRSK</sequence>
<dbReference type="AlphaFoldDB" id="A0A2T7PYK5"/>